<proteinExistence type="predicted"/>
<gene>
    <name evidence="1" type="ORF">QIA44_05010</name>
</gene>
<organism evidence="1 2">
    <name type="scientific">Borreliella lusitaniae</name>
    <dbReference type="NCBI Taxonomy" id="100177"/>
    <lineage>
        <taxon>Bacteria</taxon>
        <taxon>Pseudomonadati</taxon>
        <taxon>Spirochaetota</taxon>
        <taxon>Spirochaetia</taxon>
        <taxon>Spirochaetales</taxon>
        <taxon>Borreliaceae</taxon>
        <taxon>Borreliella</taxon>
    </lineage>
</organism>
<accession>A0ACD5GMS8</accession>
<reference evidence="1" key="1">
    <citation type="submission" date="2024-11" db="EMBL/GenBank/DDBJ databases">
        <title>Sequencing of Borrelia variable plasmids from multiple Borrelia sensu lato isolates.</title>
        <authorList>
            <person name="Mongodin E.F."/>
            <person name="Rudenko N."/>
            <person name="Fraser C.M."/>
            <person name="Schutzer S."/>
            <person name="Luft B."/>
            <person name="Morgan R."/>
            <person name="Casjens S."/>
            <person name="Qiu W."/>
        </authorList>
    </citation>
    <scope>NUCLEOTIDE SEQUENCE</scope>
    <source>
        <strain evidence="1">PotiB3</strain>
    </source>
</reference>
<sequence length="134" mass="15787">MQKIKINFLVLIWLLLVFTSCESIPTLPQKPNLINKDDNESLVLDEAELFRYSTSLNVWLLTVKAYANKHYANEKFPTFENFDTVFSNANANANTNTNEIEITNMLKNRIKHYKHYISKTEPIVFECYKKYSKR</sequence>
<name>A0ACD5GMS8_9SPIR</name>
<geneLocation type="plasmid" evidence="1 2">
    <name>lp25</name>
</geneLocation>
<keyword evidence="1" id="KW-0614">Plasmid</keyword>
<evidence type="ECO:0000313" key="2">
    <source>
        <dbReference type="Proteomes" id="UP001301963"/>
    </source>
</evidence>
<keyword evidence="2" id="KW-1185">Reference proteome</keyword>
<dbReference type="Proteomes" id="UP001301963">
    <property type="component" value="Plasmid lp25"/>
</dbReference>
<evidence type="ECO:0000313" key="1">
    <source>
        <dbReference type="EMBL" id="XPK47096.1"/>
    </source>
</evidence>
<dbReference type="EMBL" id="CP179538">
    <property type="protein sequence ID" value="XPK47096.1"/>
    <property type="molecule type" value="Genomic_DNA"/>
</dbReference>
<protein>
    <submittedName>
        <fullName evidence="1">BBA14 family lipoprotein</fullName>
    </submittedName>
</protein>
<keyword evidence="1" id="KW-0449">Lipoprotein</keyword>